<dbReference type="PATRIC" id="fig|1359155.3.peg.321"/>
<evidence type="ECO:0000313" key="2">
    <source>
        <dbReference type="Proteomes" id="UP000033622"/>
    </source>
</evidence>
<dbReference type="Proteomes" id="UP000033622">
    <property type="component" value="Unassembled WGS sequence"/>
</dbReference>
<accession>A0A0F3PYJ2</accession>
<organism evidence="1 2">
    <name type="scientific">Anaplasma phagocytophilum str. ApWI1</name>
    <dbReference type="NCBI Taxonomy" id="1359155"/>
    <lineage>
        <taxon>Bacteria</taxon>
        <taxon>Pseudomonadati</taxon>
        <taxon>Pseudomonadota</taxon>
        <taxon>Alphaproteobacteria</taxon>
        <taxon>Rickettsiales</taxon>
        <taxon>Anaplasmataceae</taxon>
        <taxon>Anaplasma</taxon>
        <taxon>phagocytophilum group</taxon>
    </lineage>
</organism>
<gene>
    <name evidence="1" type="ORF">APHWI1_0319</name>
</gene>
<proteinExistence type="predicted"/>
<sequence length="41" mass="4628">MQALGIIYGETQQHEKYNNPKRSRIVEGLLKASKVPEVSQS</sequence>
<dbReference type="AlphaFoldDB" id="A0A0F3PYJ2"/>
<dbReference type="EMBL" id="LAOF01000001">
    <property type="protein sequence ID" value="KJV84274.1"/>
    <property type="molecule type" value="Genomic_DNA"/>
</dbReference>
<reference evidence="1 2" key="1">
    <citation type="submission" date="2015-01" db="EMBL/GenBank/DDBJ databases">
        <title>Genome Sequencing of Rickettsiales.</title>
        <authorList>
            <person name="Daugherty S.C."/>
            <person name="Su Q."/>
            <person name="Abolude K."/>
            <person name="Beier-Sexton M."/>
            <person name="Carlyon J.A."/>
            <person name="Carter R."/>
            <person name="Day N.P."/>
            <person name="Dumler S.J."/>
            <person name="Dyachenko V."/>
            <person name="Godinez A."/>
            <person name="Kurtti T.J."/>
            <person name="Lichay M."/>
            <person name="Mullins K.E."/>
            <person name="Ott S."/>
            <person name="Pappas-Brown V."/>
            <person name="Paris D.H."/>
            <person name="Patel P."/>
            <person name="Richards A.L."/>
            <person name="Sadzewicz L."/>
            <person name="Sears K."/>
            <person name="Seidman D."/>
            <person name="Sengamalay N."/>
            <person name="Stenos J."/>
            <person name="Tallon L.J."/>
            <person name="Vincent G."/>
            <person name="Fraser C.M."/>
            <person name="Munderloh U."/>
            <person name="Dunning-Hotopp J.C."/>
        </authorList>
    </citation>
    <scope>NUCLEOTIDE SEQUENCE [LARGE SCALE GENOMIC DNA]</scope>
    <source>
        <strain evidence="1 2">ApWI1</strain>
    </source>
</reference>
<name>A0A0F3PYJ2_ANAPH</name>
<evidence type="ECO:0000313" key="1">
    <source>
        <dbReference type="EMBL" id="KJV84274.1"/>
    </source>
</evidence>
<comment type="caution">
    <text evidence="1">The sequence shown here is derived from an EMBL/GenBank/DDBJ whole genome shotgun (WGS) entry which is preliminary data.</text>
</comment>
<protein>
    <submittedName>
        <fullName evidence="1">Uncharacterized protein</fullName>
    </submittedName>
</protein>